<proteinExistence type="predicted"/>
<accession>A0A1X1GZV7</accession>
<dbReference type="RefSeq" id="WP_084942831.1">
    <property type="nucleotide sequence ID" value="NZ_NCUJ01000014.1"/>
</dbReference>
<gene>
    <name evidence="1" type="ORF">B7722_02035</name>
</gene>
<name>A0A1X1GZV7_STROR</name>
<dbReference type="AlphaFoldDB" id="A0A1X1GZV7"/>
<dbReference type="Proteomes" id="UP000193768">
    <property type="component" value="Unassembled WGS sequence"/>
</dbReference>
<reference evidence="1 2" key="1">
    <citation type="journal article" date="2016" name="Eur. J. Clin. Microbiol. Infect. Dis.">
        <title>Whole genome sequencing as a tool for phylogenetic analysis of clinical strains of Mitis group streptococci.</title>
        <authorList>
            <person name="Rasmussen L.H."/>
            <person name="Dargis R."/>
            <person name="Hojholt K."/>
            <person name="Christensen J.J."/>
            <person name="Skovgaard O."/>
            <person name="Justesen U.S."/>
            <person name="Rosenvinge F.S."/>
            <person name="Moser C."/>
            <person name="Lukjancenko O."/>
            <person name="Rasmussen S."/>
            <person name="Nielsen X.C."/>
        </authorList>
    </citation>
    <scope>NUCLEOTIDE SEQUENCE [LARGE SCALE GENOMIC DNA]</scope>
    <source>
        <strain evidence="1 2">RH_8610_08</strain>
    </source>
</reference>
<protein>
    <submittedName>
        <fullName evidence="1">Uncharacterized protein</fullName>
    </submittedName>
</protein>
<comment type="caution">
    <text evidence="1">The sequence shown here is derived from an EMBL/GenBank/DDBJ whole genome shotgun (WGS) entry which is preliminary data.</text>
</comment>
<evidence type="ECO:0000313" key="2">
    <source>
        <dbReference type="Proteomes" id="UP000193768"/>
    </source>
</evidence>
<organism evidence="1 2">
    <name type="scientific">Streptococcus oralis subsp. oralis</name>
    <dbReference type="NCBI Taxonomy" id="1891914"/>
    <lineage>
        <taxon>Bacteria</taxon>
        <taxon>Bacillati</taxon>
        <taxon>Bacillota</taxon>
        <taxon>Bacilli</taxon>
        <taxon>Lactobacillales</taxon>
        <taxon>Streptococcaceae</taxon>
        <taxon>Streptococcus</taxon>
    </lineage>
</organism>
<evidence type="ECO:0000313" key="1">
    <source>
        <dbReference type="EMBL" id="ORO52401.1"/>
    </source>
</evidence>
<sequence>MNDFNYLYGLTPISPIGFSGNPFGVSASLKARKANLEAIKKKLEEYSCVIENKKLIASVAGVYGIANINMNGAFGTVAGDKYDAESEQEQADINTLSTTLDTKRDTMVELLRLEISSLNTQISEAIANEWEEYQKNSLLKTPTFKIK</sequence>
<dbReference type="EMBL" id="NCUJ01000014">
    <property type="protein sequence ID" value="ORO52401.1"/>
    <property type="molecule type" value="Genomic_DNA"/>
</dbReference>